<name>A0AAV9FH04_ACOCL</name>
<feature type="region of interest" description="Disordered" evidence="1">
    <location>
        <begin position="50"/>
        <end position="69"/>
    </location>
</feature>
<reference evidence="2" key="1">
    <citation type="journal article" date="2023" name="Nat. Commun.">
        <title>Diploid and tetraploid genomes of Acorus and the evolution of monocots.</title>
        <authorList>
            <person name="Ma L."/>
            <person name="Liu K.W."/>
            <person name="Li Z."/>
            <person name="Hsiao Y.Y."/>
            <person name="Qi Y."/>
            <person name="Fu T."/>
            <person name="Tang G.D."/>
            <person name="Zhang D."/>
            <person name="Sun W.H."/>
            <person name="Liu D.K."/>
            <person name="Li Y."/>
            <person name="Chen G.Z."/>
            <person name="Liu X.D."/>
            <person name="Liao X.Y."/>
            <person name="Jiang Y.T."/>
            <person name="Yu X."/>
            <person name="Hao Y."/>
            <person name="Huang J."/>
            <person name="Zhao X.W."/>
            <person name="Ke S."/>
            <person name="Chen Y.Y."/>
            <person name="Wu W.L."/>
            <person name="Hsu J.L."/>
            <person name="Lin Y.F."/>
            <person name="Huang M.D."/>
            <person name="Li C.Y."/>
            <person name="Huang L."/>
            <person name="Wang Z.W."/>
            <person name="Zhao X."/>
            <person name="Zhong W.Y."/>
            <person name="Peng D.H."/>
            <person name="Ahmad S."/>
            <person name="Lan S."/>
            <person name="Zhang J.S."/>
            <person name="Tsai W.C."/>
            <person name="Van de Peer Y."/>
            <person name="Liu Z.J."/>
        </authorList>
    </citation>
    <scope>NUCLEOTIDE SEQUENCE</scope>
    <source>
        <strain evidence="2">CP</strain>
    </source>
</reference>
<evidence type="ECO:0000313" key="2">
    <source>
        <dbReference type="EMBL" id="KAK1324045.1"/>
    </source>
</evidence>
<dbReference type="Proteomes" id="UP001180020">
    <property type="component" value="Unassembled WGS sequence"/>
</dbReference>
<dbReference type="EMBL" id="JAUJYO010000002">
    <property type="protein sequence ID" value="KAK1324045.1"/>
    <property type="molecule type" value="Genomic_DNA"/>
</dbReference>
<gene>
    <name evidence="2" type="ORF">QJS10_CPA02g00658</name>
</gene>
<sequence length="94" mass="9945">MMGQQGMVGSESEHVLVARRKRGRPRKYSGGGGGGEMGVALSPAAAWMASSEFSPKRGKGRPPGSGQRQLLSSLGCRWKLLATSYQGKQKAVEP</sequence>
<reference evidence="2" key="2">
    <citation type="submission" date="2023-06" db="EMBL/GenBank/DDBJ databases">
        <authorList>
            <person name="Ma L."/>
            <person name="Liu K.-W."/>
            <person name="Li Z."/>
            <person name="Hsiao Y.-Y."/>
            <person name="Qi Y."/>
            <person name="Fu T."/>
            <person name="Tang G."/>
            <person name="Zhang D."/>
            <person name="Sun W.-H."/>
            <person name="Liu D.-K."/>
            <person name="Li Y."/>
            <person name="Chen G.-Z."/>
            <person name="Liu X.-D."/>
            <person name="Liao X.-Y."/>
            <person name="Jiang Y.-T."/>
            <person name="Yu X."/>
            <person name="Hao Y."/>
            <person name="Huang J."/>
            <person name="Zhao X.-W."/>
            <person name="Ke S."/>
            <person name="Chen Y.-Y."/>
            <person name="Wu W.-L."/>
            <person name="Hsu J.-L."/>
            <person name="Lin Y.-F."/>
            <person name="Huang M.-D."/>
            <person name="Li C.-Y."/>
            <person name="Huang L."/>
            <person name="Wang Z.-W."/>
            <person name="Zhao X."/>
            <person name="Zhong W.-Y."/>
            <person name="Peng D.-H."/>
            <person name="Ahmad S."/>
            <person name="Lan S."/>
            <person name="Zhang J.-S."/>
            <person name="Tsai W.-C."/>
            <person name="Van De Peer Y."/>
            <person name="Liu Z.-J."/>
        </authorList>
    </citation>
    <scope>NUCLEOTIDE SEQUENCE</scope>
    <source>
        <strain evidence="2">CP</strain>
        <tissue evidence="2">Leaves</tissue>
    </source>
</reference>
<comment type="caution">
    <text evidence="2">The sequence shown here is derived from an EMBL/GenBank/DDBJ whole genome shotgun (WGS) entry which is preliminary data.</text>
</comment>
<protein>
    <submittedName>
        <fullName evidence="2">Uncharacterized protein</fullName>
    </submittedName>
</protein>
<organism evidence="2 3">
    <name type="scientific">Acorus calamus</name>
    <name type="common">Sweet flag</name>
    <dbReference type="NCBI Taxonomy" id="4465"/>
    <lineage>
        <taxon>Eukaryota</taxon>
        <taxon>Viridiplantae</taxon>
        <taxon>Streptophyta</taxon>
        <taxon>Embryophyta</taxon>
        <taxon>Tracheophyta</taxon>
        <taxon>Spermatophyta</taxon>
        <taxon>Magnoliopsida</taxon>
        <taxon>Liliopsida</taxon>
        <taxon>Acoraceae</taxon>
        <taxon>Acorus</taxon>
    </lineage>
</organism>
<dbReference type="GO" id="GO:0003677">
    <property type="term" value="F:DNA binding"/>
    <property type="evidence" value="ECO:0007669"/>
    <property type="project" value="InterPro"/>
</dbReference>
<dbReference type="PRINTS" id="PR00929">
    <property type="entry name" value="ATHOOK"/>
</dbReference>
<evidence type="ECO:0000256" key="1">
    <source>
        <dbReference type="SAM" id="MobiDB-lite"/>
    </source>
</evidence>
<dbReference type="InterPro" id="IPR017956">
    <property type="entry name" value="AT_hook_DNA-bd_motif"/>
</dbReference>
<proteinExistence type="predicted"/>
<keyword evidence="3" id="KW-1185">Reference proteome</keyword>
<evidence type="ECO:0000313" key="3">
    <source>
        <dbReference type="Proteomes" id="UP001180020"/>
    </source>
</evidence>
<accession>A0AAV9FH04</accession>
<dbReference type="AlphaFoldDB" id="A0AAV9FH04"/>